<sequence length="238" mass="26350">MSFARGFDSHPATPKAVTRKDPLTGEGYLLRYDTMRTGAQRWDCLPKAEDKASHQAKQTQEFTALQRCQITKPFRVSHRIVPYGNLLTGNLVILTLKIPRPLHKLHLHFASCTATPDPSCSRQTTILRHRMACQKASGSPTRGLLPVPQAFKTPQTPVRTACSISDGSRAIKHLQRWLAATAPRAAAALVPMAVGWGRSSTAGSMHKQCFKKMPTVAPVSYFYVKVTLKIHMDSNYGQ</sequence>
<dbReference type="Proteomes" id="UP000296049">
    <property type="component" value="Unassembled WGS sequence"/>
</dbReference>
<feature type="region of interest" description="Disordered" evidence="1">
    <location>
        <begin position="1"/>
        <end position="20"/>
    </location>
</feature>
<evidence type="ECO:0000313" key="2">
    <source>
        <dbReference type="EMBL" id="EOB06353.1"/>
    </source>
</evidence>
<protein>
    <submittedName>
        <fullName evidence="2">Uncharacterized protein</fullName>
    </submittedName>
</protein>
<evidence type="ECO:0000313" key="3">
    <source>
        <dbReference type="Proteomes" id="UP000296049"/>
    </source>
</evidence>
<organism evidence="2 3">
    <name type="scientific">Anas platyrhynchos</name>
    <name type="common">Mallard</name>
    <name type="synonym">Anas boschas</name>
    <dbReference type="NCBI Taxonomy" id="8839"/>
    <lineage>
        <taxon>Eukaryota</taxon>
        <taxon>Metazoa</taxon>
        <taxon>Chordata</taxon>
        <taxon>Craniata</taxon>
        <taxon>Vertebrata</taxon>
        <taxon>Euteleostomi</taxon>
        <taxon>Archelosauria</taxon>
        <taxon>Archosauria</taxon>
        <taxon>Dinosauria</taxon>
        <taxon>Saurischia</taxon>
        <taxon>Theropoda</taxon>
        <taxon>Coelurosauria</taxon>
        <taxon>Aves</taxon>
        <taxon>Neognathae</taxon>
        <taxon>Galloanserae</taxon>
        <taxon>Anseriformes</taxon>
        <taxon>Anatidae</taxon>
        <taxon>Anatinae</taxon>
        <taxon>Anas</taxon>
    </lineage>
</organism>
<accession>R0M115</accession>
<evidence type="ECO:0000256" key="1">
    <source>
        <dbReference type="SAM" id="MobiDB-lite"/>
    </source>
</evidence>
<gene>
    <name evidence="2" type="ORF">Anapl_00843</name>
</gene>
<dbReference type="AlphaFoldDB" id="R0M115"/>
<dbReference type="EMBL" id="KB742619">
    <property type="protein sequence ID" value="EOB06353.1"/>
    <property type="molecule type" value="Genomic_DNA"/>
</dbReference>
<reference evidence="3" key="1">
    <citation type="journal article" date="2013" name="Nat. Genet.">
        <title>The duck genome and transcriptome provide insight into an avian influenza virus reservoir species.</title>
        <authorList>
            <person name="Huang Y."/>
            <person name="Li Y."/>
            <person name="Burt D.W."/>
            <person name="Chen H."/>
            <person name="Zhang Y."/>
            <person name="Qian W."/>
            <person name="Kim H."/>
            <person name="Gan S."/>
            <person name="Zhao Y."/>
            <person name="Li J."/>
            <person name="Yi K."/>
            <person name="Feng H."/>
            <person name="Zhu P."/>
            <person name="Li B."/>
            <person name="Liu Q."/>
            <person name="Fairley S."/>
            <person name="Magor K.E."/>
            <person name="Du Z."/>
            <person name="Hu X."/>
            <person name="Goodman L."/>
            <person name="Tafer H."/>
            <person name="Vignal A."/>
            <person name="Lee T."/>
            <person name="Kim K.W."/>
            <person name="Sheng Z."/>
            <person name="An Y."/>
            <person name="Searle S."/>
            <person name="Herrero J."/>
            <person name="Groenen M.A."/>
            <person name="Crooijmans R.P."/>
            <person name="Faraut T."/>
            <person name="Cai Q."/>
            <person name="Webster R.G."/>
            <person name="Aldridge J.R."/>
            <person name="Warren W.C."/>
            <person name="Bartschat S."/>
            <person name="Kehr S."/>
            <person name="Marz M."/>
            <person name="Stadler P.F."/>
            <person name="Smith J."/>
            <person name="Kraus R.H."/>
            <person name="Zhao Y."/>
            <person name="Ren L."/>
            <person name="Fei J."/>
            <person name="Morisson M."/>
            <person name="Kaiser P."/>
            <person name="Griffin D.K."/>
            <person name="Rao M."/>
            <person name="Pitel F."/>
            <person name="Wang J."/>
            <person name="Li N."/>
        </authorList>
    </citation>
    <scope>NUCLEOTIDE SEQUENCE [LARGE SCALE GENOMIC DNA]</scope>
</reference>
<name>R0M115_ANAPL</name>
<proteinExistence type="predicted"/>
<keyword evidence="3" id="KW-1185">Reference proteome</keyword>